<dbReference type="STRING" id="84531.LA76x_1736"/>
<evidence type="ECO:0000256" key="1">
    <source>
        <dbReference type="ARBA" id="ARBA00004377"/>
    </source>
</evidence>
<feature type="transmembrane region" description="Helical" evidence="11">
    <location>
        <begin position="6"/>
        <end position="27"/>
    </location>
</feature>
<proteinExistence type="inferred from homology"/>
<evidence type="ECO:0000256" key="8">
    <source>
        <dbReference type="ARBA" id="ARBA00023136"/>
    </source>
</evidence>
<evidence type="ECO:0000259" key="12">
    <source>
        <dbReference type="Pfam" id="PF12019"/>
    </source>
</evidence>
<evidence type="ECO:0000256" key="3">
    <source>
        <dbReference type="ARBA" id="ARBA00022475"/>
    </source>
</evidence>
<comment type="subcellular location">
    <subcellularLocation>
        <location evidence="1">Cell inner membrane</location>
        <topology evidence="1">Single-pass membrane protein</topology>
    </subcellularLocation>
</comment>
<evidence type="ECO:0000256" key="9">
    <source>
        <dbReference type="ARBA" id="ARBA00025772"/>
    </source>
</evidence>
<keyword evidence="7 11" id="KW-1133">Transmembrane helix</keyword>
<evidence type="ECO:0000256" key="5">
    <source>
        <dbReference type="ARBA" id="ARBA00022519"/>
    </source>
</evidence>
<keyword evidence="6 11" id="KW-0812">Transmembrane</keyword>
<name>A0A0S2F8V2_LYSAN</name>
<dbReference type="InterPro" id="IPR045584">
    <property type="entry name" value="Pilin-like"/>
</dbReference>
<dbReference type="NCBIfam" id="TIGR02532">
    <property type="entry name" value="IV_pilin_GFxxxE"/>
    <property type="match status" value="1"/>
</dbReference>
<dbReference type="Pfam" id="PF12019">
    <property type="entry name" value="GspH"/>
    <property type="match status" value="1"/>
</dbReference>
<keyword evidence="4" id="KW-0488">Methylation</keyword>
<comment type="similarity">
    <text evidence="9">Belongs to the GSP H family.</text>
</comment>
<keyword evidence="8 11" id="KW-0472">Membrane</keyword>
<dbReference type="EMBL" id="CP011129">
    <property type="protein sequence ID" value="ALN79891.1"/>
    <property type="molecule type" value="Genomic_DNA"/>
</dbReference>
<keyword evidence="14" id="KW-1185">Reference proteome</keyword>
<reference evidence="13 14" key="1">
    <citation type="journal article" date="2015" name="BMC Genomics">
        <title>Comparative genomics and metabolic profiling of the genus Lysobacter.</title>
        <authorList>
            <person name="de Bruijn I."/>
            <person name="Cheng X."/>
            <person name="de Jager V."/>
            <person name="Exposito R.G."/>
            <person name="Watrous J."/>
            <person name="Patel N."/>
            <person name="Postma J."/>
            <person name="Dorrestein P.C."/>
            <person name="Kobayashi D."/>
            <person name="Raaijmakers J.M."/>
        </authorList>
    </citation>
    <scope>NUCLEOTIDE SEQUENCE [LARGE SCALE GENOMIC DNA]</scope>
    <source>
        <strain evidence="13 14">76</strain>
    </source>
</reference>
<sequence>MRRSAGFTLIELMVTIGIAAILLALALPSFTESMRSNRVSTATNQVLATFNFARAEALRAKSQAWVCPSNDSRTDCGTDWARGMVVWTDENGDGDRTVATEVKRVIEPQDGVTFTFPDTKPIGFDDRGRAVEKSASSVTVRSFNFSMKAATCKPGTYNARSFEINRIGRVSATRGACS</sequence>
<dbReference type="KEGG" id="laq:GLA29479_4266"/>
<dbReference type="Pfam" id="PF07963">
    <property type="entry name" value="N_methyl"/>
    <property type="match status" value="1"/>
</dbReference>
<dbReference type="PROSITE" id="PS00409">
    <property type="entry name" value="PROKAR_NTER_METHYL"/>
    <property type="match status" value="1"/>
</dbReference>
<dbReference type="KEGG" id="lab:LA76x_1736"/>
<evidence type="ECO:0000256" key="4">
    <source>
        <dbReference type="ARBA" id="ARBA00022481"/>
    </source>
</evidence>
<evidence type="ECO:0000256" key="6">
    <source>
        <dbReference type="ARBA" id="ARBA00022692"/>
    </source>
</evidence>
<evidence type="ECO:0000256" key="10">
    <source>
        <dbReference type="ARBA" id="ARBA00030775"/>
    </source>
</evidence>
<dbReference type="GO" id="GO:0015627">
    <property type="term" value="C:type II protein secretion system complex"/>
    <property type="evidence" value="ECO:0007669"/>
    <property type="project" value="InterPro"/>
</dbReference>
<dbReference type="InterPro" id="IPR022346">
    <property type="entry name" value="T2SS_GspH"/>
</dbReference>
<dbReference type="PATRIC" id="fig|84531.7.peg.4170"/>
<dbReference type="InterPro" id="IPR012902">
    <property type="entry name" value="N_methyl_site"/>
</dbReference>
<feature type="domain" description="General secretion pathway GspH" evidence="12">
    <location>
        <begin position="42"/>
        <end position="141"/>
    </location>
</feature>
<evidence type="ECO:0000256" key="11">
    <source>
        <dbReference type="SAM" id="Phobius"/>
    </source>
</evidence>
<dbReference type="AlphaFoldDB" id="A0A0S2F8V2"/>
<gene>
    <name evidence="13" type="ORF">LA76x_1736</name>
</gene>
<organism evidence="13 14">
    <name type="scientific">Lysobacter antibioticus</name>
    <dbReference type="NCBI Taxonomy" id="84531"/>
    <lineage>
        <taxon>Bacteria</taxon>
        <taxon>Pseudomonadati</taxon>
        <taxon>Pseudomonadota</taxon>
        <taxon>Gammaproteobacteria</taxon>
        <taxon>Lysobacterales</taxon>
        <taxon>Lysobacteraceae</taxon>
        <taxon>Lysobacter</taxon>
    </lineage>
</organism>
<dbReference type="GO" id="GO:0005886">
    <property type="term" value="C:plasma membrane"/>
    <property type="evidence" value="ECO:0007669"/>
    <property type="project" value="UniProtKB-SubCell"/>
</dbReference>
<evidence type="ECO:0000313" key="14">
    <source>
        <dbReference type="Proteomes" id="UP000060787"/>
    </source>
</evidence>
<evidence type="ECO:0000256" key="2">
    <source>
        <dbReference type="ARBA" id="ARBA00021549"/>
    </source>
</evidence>
<keyword evidence="5" id="KW-0997">Cell inner membrane</keyword>
<dbReference type="GO" id="GO:0015628">
    <property type="term" value="P:protein secretion by the type II secretion system"/>
    <property type="evidence" value="ECO:0007669"/>
    <property type="project" value="InterPro"/>
</dbReference>
<evidence type="ECO:0000256" key="7">
    <source>
        <dbReference type="ARBA" id="ARBA00022989"/>
    </source>
</evidence>
<evidence type="ECO:0000313" key="13">
    <source>
        <dbReference type="EMBL" id="ALN79891.1"/>
    </source>
</evidence>
<dbReference type="Gene3D" id="3.55.40.10">
    <property type="entry name" value="minor pseudopilin epsh domain"/>
    <property type="match status" value="1"/>
</dbReference>
<dbReference type="Proteomes" id="UP000060787">
    <property type="component" value="Chromosome"/>
</dbReference>
<protein>
    <recommendedName>
        <fullName evidence="2">Type II secretion system protein H</fullName>
    </recommendedName>
    <alternativeName>
        <fullName evidence="10">General secretion pathway protein H</fullName>
    </alternativeName>
</protein>
<accession>A0A0S2F8V2</accession>
<dbReference type="SUPFAM" id="SSF54523">
    <property type="entry name" value="Pili subunits"/>
    <property type="match status" value="1"/>
</dbReference>
<keyword evidence="3" id="KW-1003">Cell membrane</keyword>